<proteinExistence type="predicted"/>
<dbReference type="GO" id="GO:0042415">
    <property type="term" value="P:norepinephrine metabolic process"/>
    <property type="evidence" value="ECO:0007669"/>
    <property type="project" value="TreeGrafter"/>
</dbReference>
<dbReference type="GO" id="GO:0031624">
    <property type="term" value="F:ubiquitin conjugating enzyme binding"/>
    <property type="evidence" value="ECO:0007669"/>
    <property type="project" value="TreeGrafter"/>
</dbReference>
<dbReference type="Proteomes" id="UP001054945">
    <property type="component" value="Unassembled WGS sequence"/>
</dbReference>
<dbReference type="GO" id="GO:0061630">
    <property type="term" value="F:ubiquitin protein ligase activity"/>
    <property type="evidence" value="ECO:0007669"/>
    <property type="project" value="InterPro"/>
</dbReference>
<evidence type="ECO:0000313" key="1">
    <source>
        <dbReference type="EMBL" id="GIY39966.1"/>
    </source>
</evidence>
<dbReference type="PANTHER" id="PTHR46717:SF1">
    <property type="entry name" value="E3 UBIQUITIN-PROTEIN LIGASE RNF180"/>
    <property type="match status" value="1"/>
</dbReference>
<reference evidence="1 2" key="1">
    <citation type="submission" date="2021-06" db="EMBL/GenBank/DDBJ databases">
        <title>Caerostris extrusa draft genome.</title>
        <authorList>
            <person name="Kono N."/>
            <person name="Arakawa K."/>
        </authorList>
    </citation>
    <scope>NUCLEOTIDE SEQUENCE [LARGE SCALE GENOMIC DNA]</scope>
</reference>
<dbReference type="EMBL" id="BPLR01010538">
    <property type="protein sequence ID" value="GIY39966.1"/>
    <property type="molecule type" value="Genomic_DNA"/>
</dbReference>
<comment type="caution">
    <text evidence="1">The sequence shown here is derived from an EMBL/GenBank/DDBJ whole genome shotgun (WGS) entry which is preliminary data.</text>
</comment>
<evidence type="ECO:0008006" key="3">
    <source>
        <dbReference type="Google" id="ProtNLM"/>
    </source>
</evidence>
<sequence>MLNPEDIQIMFKCRKCRKILFSEKEACNSHGESLISNETETCNPISEVYYLREDVLLPWMKDQVNSGNWMKGKLFCPHCNCRIGSFNFVGGSKCHCGLSVLPSLHVVSHKLDRECKKHSNATVAQIETES</sequence>
<accession>A0AAV4T3A5</accession>
<protein>
    <recommendedName>
        <fullName evidence="3">E3 ubiquitin-protein ligase RNF180</fullName>
    </recommendedName>
</protein>
<gene>
    <name evidence="1" type="primary">AVEN_59588_1</name>
    <name evidence="1" type="ORF">CEXT_525201</name>
</gene>
<name>A0AAV4T3A5_CAEEX</name>
<dbReference type="GO" id="GO:0000209">
    <property type="term" value="P:protein polyubiquitination"/>
    <property type="evidence" value="ECO:0007669"/>
    <property type="project" value="InterPro"/>
</dbReference>
<evidence type="ECO:0000313" key="2">
    <source>
        <dbReference type="Proteomes" id="UP001054945"/>
    </source>
</evidence>
<dbReference type="GO" id="GO:0042428">
    <property type="term" value="P:serotonin metabolic process"/>
    <property type="evidence" value="ECO:0007669"/>
    <property type="project" value="TreeGrafter"/>
</dbReference>
<dbReference type="GO" id="GO:0032436">
    <property type="term" value="P:positive regulation of proteasomal ubiquitin-dependent protein catabolic process"/>
    <property type="evidence" value="ECO:0007669"/>
    <property type="project" value="TreeGrafter"/>
</dbReference>
<organism evidence="1 2">
    <name type="scientific">Caerostris extrusa</name>
    <name type="common">Bark spider</name>
    <name type="synonym">Caerostris bankana</name>
    <dbReference type="NCBI Taxonomy" id="172846"/>
    <lineage>
        <taxon>Eukaryota</taxon>
        <taxon>Metazoa</taxon>
        <taxon>Ecdysozoa</taxon>
        <taxon>Arthropoda</taxon>
        <taxon>Chelicerata</taxon>
        <taxon>Arachnida</taxon>
        <taxon>Araneae</taxon>
        <taxon>Araneomorphae</taxon>
        <taxon>Entelegynae</taxon>
        <taxon>Araneoidea</taxon>
        <taxon>Araneidae</taxon>
        <taxon>Caerostris</taxon>
    </lineage>
</organism>
<dbReference type="AlphaFoldDB" id="A0AAV4T3A5"/>
<dbReference type="PANTHER" id="PTHR46717">
    <property type="entry name" value="E3 UBIQUITIN-PROTEIN LIGASE RNF180"/>
    <property type="match status" value="1"/>
</dbReference>
<keyword evidence="2" id="KW-1185">Reference proteome</keyword>
<dbReference type="InterPro" id="IPR033263">
    <property type="entry name" value="RNF180"/>
</dbReference>
<dbReference type="GO" id="GO:0005789">
    <property type="term" value="C:endoplasmic reticulum membrane"/>
    <property type="evidence" value="ECO:0007669"/>
    <property type="project" value="TreeGrafter"/>
</dbReference>